<feature type="domain" description="Rab3-GAP regulatory subunit N-terminal" evidence="1">
    <location>
        <begin position="28"/>
        <end position="226"/>
    </location>
</feature>
<sequence length="247" mass="28018">MTRRSYKRELGCIACKELGELGAGKPGWVIDNPNLLSAIDTHSILLANRSTILLLSWSDSHQSPLRIRPELSPIDDEFISAVEWLVFDDVRVIVAGTSSGYLLIYSLRAELIHKQMIYPGRVLKLRVRGTKKDLIQDSSSEEFCLIMPGVIARFDGSVVQNMLQKWFEDAHVQIWNQKQKGQDSEDFENSQVKLPFQLWNIGKYGTCADAAVTGIMPPPLMEQQMHCFSLHRQLDFPNDPQLSSYPN</sequence>
<organism evidence="2 3">
    <name type="scientific">Trifolium subterraneum</name>
    <name type="common">Subterranean clover</name>
    <dbReference type="NCBI Taxonomy" id="3900"/>
    <lineage>
        <taxon>Eukaryota</taxon>
        <taxon>Viridiplantae</taxon>
        <taxon>Streptophyta</taxon>
        <taxon>Embryophyta</taxon>
        <taxon>Tracheophyta</taxon>
        <taxon>Spermatophyta</taxon>
        <taxon>Magnoliopsida</taxon>
        <taxon>eudicotyledons</taxon>
        <taxon>Gunneridae</taxon>
        <taxon>Pentapetalae</taxon>
        <taxon>rosids</taxon>
        <taxon>fabids</taxon>
        <taxon>Fabales</taxon>
        <taxon>Fabaceae</taxon>
        <taxon>Papilionoideae</taxon>
        <taxon>50 kb inversion clade</taxon>
        <taxon>NPAAA clade</taxon>
        <taxon>Hologalegina</taxon>
        <taxon>IRL clade</taxon>
        <taxon>Trifolieae</taxon>
        <taxon>Trifolium</taxon>
    </lineage>
</organism>
<dbReference type="PANTHER" id="PTHR12472:SF0">
    <property type="entry name" value="RAB3 GTPASE-ACTIVATING PROTEIN NON-CATALYTIC SUBUNIT"/>
    <property type="match status" value="1"/>
</dbReference>
<dbReference type="AlphaFoldDB" id="A0A2Z6MUJ4"/>
<dbReference type="Pfam" id="PF14655">
    <property type="entry name" value="RAB3GAP2_N"/>
    <property type="match status" value="1"/>
</dbReference>
<keyword evidence="3" id="KW-1185">Reference proteome</keyword>
<evidence type="ECO:0000259" key="1">
    <source>
        <dbReference type="Pfam" id="PF14655"/>
    </source>
</evidence>
<name>A0A2Z6MUJ4_TRISU</name>
<gene>
    <name evidence="2" type="ORF">TSUD_370120</name>
</gene>
<evidence type="ECO:0000313" key="2">
    <source>
        <dbReference type="EMBL" id="GAU35746.1"/>
    </source>
</evidence>
<reference evidence="3" key="1">
    <citation type="journal article" date="2017" name="Front. Plant Sci.">
        <title>Climate Clever Clovers: New Paradigm to Reduce the Environmental Footprint of Ruminants by Breeding Low Methanogenic Forages Utilizing Haplotype Variation.</title>
        <authorList>
            <person name="Kaur P."/>
            <person name="Appels R."/>
            <person name="Bayer P.E."/>
            <person name="Keeble-Gagnere G."/>
            <person name="Wang J."/>
            <person name="Hirakawa H."/>
            <person name="Shirasawa K."/>
            <person name="Vercoe P."/>
            <person name="Stefanova K."/>
            <person name="Durmic Z."/>
            <person name="Nichols P."/>
            <person name="Revell C."/>
            <person name="Isobe S.N."/>
            <person name="Edwards D."/>
            <person name="Erskine W."/>
        </authorList>
    </citation>
    <scope>NUCLEOTIDE SEQUENCE [LARGE SCALE GENOMIC DNA]</scope>
    <source>
        <strain evidence="3">cv. Daliak</strain>
    </source>
</reference>
<dbReference type="Proteomes" id="UP000242715">
    <property type="component" value="Unassembled WGS sequence"/>
</dbReference>
<proteinExistence type="predicted"/>
<dbReference type="InterPro" id="IPR026059">
    <property type="entry name" value="Rab3GAP2"/>
</dbReference>
<dbReference type="InterPro" id="IPR032839">
    <property type="entry name" value="RAB3GAP_N"/>
</dbReference>
<protein>
    <recommendedName>
        <fullName evidence="1">Rab3-GAP regulatory subunit N-terminal domain-containing protein</fullName>
    </recommendedName>
</protein>
<accession>A0A2Z6MUJ4</accession>
<dbReference type="OrthoDB" id="360390at2759"/>
<dbReference type="PANTHER" id="PTHR12472">
    <property type="entry name" value="RAB3-GAP REGULATORY DOMAIN"/>
    <property type="match status" value="1"/>
</dbReference>
<dbReference type="EMBL" id="DF973602">
    <property type="protein sequence ID" value="GAU35746.1"/>
    <property type="molecule type" value="Genomic_DNA"/>
</dbReference>
<evidence type="ECO:0000313" key="3">
    <source>
        <dbReference type="Proteomes" id="UP000242715"/>
    </source>
</evidence>